<reference evidence="4" key="1">
    <citation type="submission" date="2021-01" db="EMBL/GenBank/DDBJ databases">
        <authorList>
            <person name="Corre E."/>
            <person name="Pelletier E."/>
            <person name="Niang G."/>
            <person name="Scheremetjew M."/>
            <person name="Finn R."/>
            <person name="Kale V."/>
            <person name="Holt S."/>
            <person name="Cochrane G."/>
            <person name="Meng A."/>
            <person name="Brown T."/>
            <person name="Cohen L."/>
        </authorList>
    </citation>
    <scope>NUCLEOTIDE SEQUENCE</scope>
    <source>
        <strain evidence="4">RCC2335</strain>
    </source>
</reference>
<name>A0A7S2X3J3_9CHLO</name>
<dbReference type="InterPro" id="IPR036188">
    <property type="entry name" value="FAD/NAD-bd_sf"/>
</dbReference>
<evidence type="ECO:0000313" key="7">
    <source>
        <dbReference type="EMBL" id="CAD9722388.1"/>
    </source>
</evidence>
<dbReference type="AlphaFoldDB" id="A0A7S2X3J3"/>
<dbReference type="PANTHER" id="PTHR10742">
    <property type="entry name" value="FLAVIN MONOAMINE OXIDASE"/>
    <property type="match status" value="1"/>
</dbReference>
<feature type="domain" description="Amine oxidase" evidence="3">
    <location>
        <begin position="226"/>
        <end position="363"/>
    </location>
</feature>
<dbReference type="EMBL" id="HBHM01002101">
    <property type="protein sequence ID" value="CAD9722388.1"/>
    <property type="molecule type" value="Transcribed_RNA"/>
</dbReference>
<dbReference type="PANTHER" id="PTHR10742:SF410">
    <property type="entry name" value="LYSINE-SPECIFIC HISTONE DEMETHYLASE 2"/>
    <property type="match status" value="1"/>
</dbReference>
<dbReference type="EMBL" id="HBHM01002100">
    <property type="protein sequence ID" value="CAD9722387.1"/>
    <property type="molecule type" value="Transcribed_RNA"/>
</dbReference>
<evidence type="ECO:0000259" key="3">
    <source>
        <dbReference type="Pfam" id="PF01593"/>
    </source>
</evidence>
<dbReference type="EMBL" id="HBHM01002098">
    <property type="protein sequence ID" value="CAD9722385.1"/>
    <property type="molecule type" value="Transcribed_RNA"/>
</dbReference>
<sequence length="423" mass="47271">MTAVGPSQRQKRGNGPQPGGSKSDVVLYYGCATCRFSVGGCHRCNPDKYARWLGNQNAKTRARELASTKNKKTKGWGCSICNYKRDGCRNCSGQKLTEFKKDLRDALGFKGKIDDVTELLELQAEYHRLLSAGAKRAPAKRAKTKKAEGQKRKVSKTKGKVIAKKKKKSMRKQVKRNATWEAHKMPKWPLIDAKELESYEWIGTGAADLKPLPERRAKVVIVGAGVAGLTAARELERAGRFEVIVLEARGRIGGRIDTLKLPETQDRDGRTIPECPVDLGASYIHGCEDTHPIYALSKELQVRCDPSSSAETYMDTCVWLNHETGRRIGKIRIAKAHQVMYAAAKKIMETALEKRNRGDKDFALSEVFQQAVEHGIKQKKVASFDELDRRILHCAAKRAWQICADFSKLSGLQEASWLDEEAE</sequence>
<protein>
    <recommendedName>
        <fullName evidence="3">Amine oxidase domain-containing protein</fullName>
    </recommendedName>
</protein>
<dbReference type="EMBL" id="HBHM01002099">
    <property type="protein sequence ID" value="CAD9722386.1"/>
    <property type="molecule type" value="Transcribed_RNA"/>
</dbReference>
<evidence type="ECO:0000313" key="5">
    <source>
        <dbReference type="EMBL" id="CAD9722386.1"/>
    </source>
</evidence>
<proteinExistence type="inferred from homology"/>
<evidence type="ECO:0000256" key="2">
    <source>
        <dbReference type="SAM" id="MobiDB-lite"/>
    </source>
</evidence>
<dbReference type="InterPro" id="IPR002937">
    <property type="entry name" value="Amino_oxidase"/>
</dbReference>
<feature type="region of interest" description="Disordered" evidence="2">
    <location>
        <begin position="1"/>
        <end position="20"/>
    </location>
</feature>
<dbReference type="SUPFAM" id="SSF51905">
    <property type="entry name" value="FAD/NAD(P)-binding domain"/>
    <property type="match status" value="1"/>
</dbReference>
<dbReference type="GO" id="GO:0016491">
    <property type="term" value="F:oxidoreductase activity"/>
    <property type="evidence" value="ECO:0007669"/>
    <property type="project" value="InterPro"/>
</dbReference>
<gene>
    <name evidence="4" type="ORF">CROS1312_LOCUS1653</name>
    <name evidence="5" type="ORF">CROS1312_LOCUS1654</name>
    <name evidence="6" type="ORF">CROS1312_LOCUS1655</name>
    <name evidence="7" type="ORF">CROS1312_LOCUS1656</name>
</gene>
<evidence type="ECO:0000313" key="4">
    <source>
        <dbReference type="EMBL" id="CAD9722385.1"/>
    </source>
</evidence>
<dbReference type="Gene3D" id="3.50.50.60">
    <property type="entry name" value="FAD/NAD(P)-binding domain"/>
    <property type="match status" value="1"/>
</dbReference>
<feature type="compositionally biased region" description="Basic residues" evidence="2">
    <location>
        <begin position="152"/>
        <end position="175"/>
    </location>
</feature>
<comment type="similarity">
    <text evidence="1">Belongs to the flavin monoamine oxidase family.</text>
</comment>
<feature type="region of interest" description="Disordered" evidence="2">
    <location>
        <begin position="135"/>
        <end position="176"/>
    </location>
</feature>
<dbReference type="InterPro" id="IPR050281">
    <property type="entry name" value="Flavin_monoamine_oxidase"/>
</dbReference>
<evidence type="ECO:0000313" key="6">
    <source>
        <dbReference type="EMBL" id="CAD9722387.1"/>
    </source>
</evidence>
<accession>A0A7S2X3J3</accession>
<organism evidence="4">
    <name type="scientific">Chloropicon roscoffensis</name>
    <dbReference type="NCBI Taxonomy" id="1461544"/>
    <lineage>
        <taxon>Eukaryota</taxon>
        <taxon>Viridiplantae</taxon>
        <taxon>Chlorophyta</taxon>
        <taxon>Chloropicophyceae</taxon>
        <taxon>Chloropicales</taxon>
        <taxon>Chloropicaceae</taxon>
        <taxon>Chloropicon</taxon>
    </lineage>
</organism>
<dbReference type="Pfam" id="PF01593">
    <property type="entry name" value="Amino_oxidase"/>
    <property type="match status" value="1"/>
</dbReference>
<evidence type="ECO:0000256" key="1">
    <source>
        <dbReference type="ARBA" id="ARBA00005995"/>
    </source>
</evidence>